<dbReference type="Pfam" id="PF09990">
    <property type="entry name" value="DUF2231"/>
    <property type="match status" value="1"/>
</dbReference>
<protein>
    <recommendedName>
        <fullName evidence="2">DUF2231 domain-containing protein</fullName>
    </recommendedName>
</protein>
<evidence type="ECO:0000259" key="2">
    <source>
        <dbReference type="Pfam" id="PF09990"/>
    </source>
</evidence>
<proteinExistence type="predicted"/>
<keyword evidence="1" id="KW-1133">Transmembrane helix</keyword>
<keyword evidence="1" id="KW-0812">Transmembrane</keyword>
<keyword evidence="4" id="KW-1185">Reference proteome</keyword>
<feature type="transmembrane region" description="Helical" evidence="1">
    <location>
        <begin position="87"/>
        <end position="108"/>
    </location>
</feature>
<dbReference type="AlphaFoldDB" id="A0A3N0DPY2"/>
<feature type="transmembrane region" description="Helical" evidence="1">
    <location>
        <begin position="12"/>
        <end position="34"/>
    </location>
</feature>
<dbReference type="InterPro" id="IPR019251">
    <property type="entry name" value="DUF2231_TM"/>
</dbReference>
<organism evidence="3 4">
    <name type="scientific">Nocardioides marmorisolisilvae</name>
    <dbReference type="NCBI Taxonomy" id="1542737"/>
    <lineage>
        <taxon>Bacteria</taxon>
        <taxon>Bacillati</taxon>
        <taxon>Actinomycetota</taxon>
        <taxon>Actinomycetes</taxon>
        <taxon>Propionibacteriales</taxon>
        <taxon>Nocardioidaceae</taxon>
        <taxon>Nocardioides</taxon>
    </lineage>
</organism>
<gene>
    <name evidence="3" type="ORF">EFL95_17000</name>
</gene>
<evidence type="ECO:0000256" key="1">
    <source>
        <dbReference type="SAM" id="Phobius"/>
    </source>
</evidence>
<feature type="transmembrane region" description="Helical" evidence="1">
    <location>
        <begin position="41"/>
        <end position="61"/>
    </location>
</feature>
<evidence type="ECO:0000313" key="3">
    <source>
        <dbReference type="EMBL" id="RNL77702.1"/>
    </source>
</evidence>
<evidence type="ECO:0000313" key="4">
    <source>
        <dbReference type="Proteomes" id="UP000277094"/>
    </source>
</evidence>
<keyword evidence="1" id="KW-0472">Membrane</keyword>
<dbReference type="Proteomes" id="UP000277094">
    <property type="component" value="Unassembled WGS sequence"/>
</dbReference>
<dbReference type="EMBL" id="RJSG01000003">
    <property type="protein sequence ID" value="RNL77702.1"/>
    <property type="molecule type" value="Genomic_DNA"/>
</dbReference>
<comment type="caution">
    <text evidence="3">The sequence shown here is derived from an EMBL/GenBank/DDBJ whole genome shotgun (WGS) entry which is preliminary data.</text>
</comment>
<accession>A0A3N0DPY2</accession>
<dbReference type="OrthoDB" id="4864772at2"/>
<dbReference type="RefSeq" id="WP_123235287.1">
    <property type="nucleotide sequence ID" value="NZ_RJSG01000003.1"/>
</dbReference>
<feature type="domain" description="DUF2231" evidence="2">
    <location>
        <begin position="7"/>
        <end position="155"/>
    </location>
</feature>
<feature type="transmembrane region" description="Helical" evidence="1">
    <location>
        <begin position="117"/>
        <end position="140"/>
    </location>
</feature>
<reference evidence="3 4" key="1">
    <citation type="submission" date="2018-11" db="EMBL/GenBank/DDBJ databases">
        <authorList>
            <person name="Li F."/>
        </authorList>
    </citation>
    <scope>NUCLEOTIDE SEQUENCE [LARGE SCALE GENOMIC DNA]</scope>
    <source>
        <strain evidence="3 4">KIS18-7</strain>
    </source>
</reference>
<name>A0A3N0DPY2_9ACTN</name>
<sequence>MLDTFQGLPVHALIVHATVVLLPLAAIAVALAAVHARFRAWIGWIAPAAAVACVVLTQLTVMSGNKLYARFERVHGVSKDLEHHKSLAHLLIWLVIPLAVIAVASYFLHRREDASKAVLGLVGALAVASAVSVMVDVALIGHAGATSAWKPIVENTNR</sequence>